<name>X1SV94_9ZZZZ</name>
<protein>
    <submittedName>
        <fullName evidence="1">Uncharacterized protein</fullName>
    </submittedName>
</protein>
<organism evidence="1">
    <name type="scientific">marine sediment metagenome</name>
    <dbReference type="NCBI Taxonomy" id="412755"/>
    <lineage>
        <taxon>unclassified sequences</taxon>
        <taxon>metagenomes</taxon>
        <taxon>ecological metagenomes</taxon>
    </lineage>
</organism>
<proteinExistence type="predicted"/>
<accession>X1SV94</accession>
<gene>
    <name evidence="1" type="ORF">S12H4_33239</name>
</gene>
<reference evidence="1" key="1">
    <citation type="journal article" date="2014" name="Front. Microbiol.">
        <title>High frequency of phylogenetically diverse reductive dehalogenase-homologous genes in deep subseafloor sedimentary metagenomes.</title>
        <authorList>
            <person name="Kawai M."/>
            <person name="Futagami T."/>
            <person name="Toyoda A."/>
            <person name="Takaki Y."/>
            <person name="Nishi S."/>
            <person name="Hori S."/>
            <person name="Arai W."/>
            <person name="Tsubouchi T."/>
            <person name="Morono Y."/>
            <person name="Uchiyama I."/>
            <person name="Ito T."/>
            <person name="Fujiyama A."/>
            <person name="Inagaki F."/>
            <person name="Takami H."/>
        </authorList>
    </citation>
    <scope>NUCLEOTIDE SEQUENCE</scope>
    <source>
        <strain evidence="1">Expedition CK06-06</strain>
    </source>
</reference>
<comment type="caution">
    <text evidence="1">The sequence shown here is derived from an EMBL/GenBank/DDBJ whole genome shotgun (WGS) entry which is preliminary data.</text>
</comment>
<dbReference type="AlphaFoldDB" id="X1SV94"/>
<evidence type="ECO:0000313" key="1">
    <source>
        <dbReference type="EMBL" id="GAI96888.1"/>
    </source>
</evidence>
<sequence length="154" mass="18570">VEFEIISKTEITKIMQLFSNRYIDEAEAEHDWHERWLSYQKAMISSEFGLIYNPNAKELLFNFGVACDYLDLYYPGIKAFLRLYKIEKKLDKKKYRKLKKIKKQGGTIVEYGRSGSLDYLIQLYKKVGLYKKEKWAKQQNKKKKMKFRKLTTNW</sequence>
<feature type="non-terminal residue" evidence="1">
    <location>
        <position position="1"/>
    </location>
</feature>
<dbReference type="EMBL" id="BARW01019575">
    <property type="protein sequence ID" value="GAI96888.1"/>
    <property type="molecule type" value="Genomic_DNA"/>
</dbReference>